<dbReference type="RefSeq" id="WP_146135940.1">
    <property type="nucleotide sequence ID" value="NZ_UHJC01000001.1"/>
</dbReference>
<organism evidence="1 2">
    <name type="scientific">Yersinia pseudotuberculosis</name>
    <dbReference type="NCBI Taxonomy" id="633"/>
    <lineage>
        <taxon>Bacteria</taxon>
        <taxon>Pseudomonadati</taxon>
        <taxon>Pseudomonadota</taxon>
        <taxon>Gammaproteobacteria</taxon>
        <taxon>Enterobacterales</taxon>
        <taxon>Yersiniaceae</taxon>
        <taxon>Yersinia</taxon>
    </lineage>
</organism>
<proteinExistence type="predicted"/>
<evidence type="ECO:0000313" key="2">
    <source>
        <dbReference type="Proteomes" id="UP000255087"/>
    </source>
</evidence>
<gene>
    <name evidence="1" type="ORF">NCTC8580_01509</name>
</gene>
<keyword evidence="1" id="KW-0167">Capsid protein</keyword>
<protein>
    <submittedName>
        <fullName evidence="1">Putative bacteriophage coat protein</fullName>
    </submittedName>
</protein>
<dbReference type="AlphaFoldDB" id="A0A380Q6N9"/>
<name>A0A380Q6N9_YERPU</name>
<keyword evidence="1" id="KW-0946">Virion</keyword>
<dbReference type="Proteomes" id="UP000255087">
    <property type="component" value="Unassembled WGS sequence"/>
</dbReference>
<accession>A0A380Q6N9</accession>
<evidence type="ECO:0000313" key="1">
    <source>
        <dbReference type="EMBL" id="SUP81411.1"/>
    </source>
</evidence>
<sequence length="464" mass="51673">MTEILYFDGIPSKGNIVGTEIPPYSNIENKIAYPKISRMASSPDKSSLLSARVSVPYMVVSESLGVVNNSSKGTAALNNAAQSVNAPIEQFINIRNSMRIKGVDEYQSIQSTQELYSKFNTILSGQNRYTPVLLNLLNSYGVGISRNENGTADIPNTMLDLARVFPIMAPQDQNTLISTTSFNNDAATLLREGEGLGNLFSQAKNLGNSFNPELHQRKVRFDQEMNKLGFFWDSFIEKQQDKVSNVFTYGDYLSNFMSSITAIRDYDPEKTSDIEHYMRITGNDYDMSWYKTMNEDPEFTQQLNKSEMTALLKRYPLRSLNKKYSQYKQIKDDDSAASNSAITGEIPGFISPDRELNQLTGLFNFGAETENTWKNNRLTDIHAEEPSSDLGYNDIDINPVNPSLISPESAGDFNGNAIADVIATAMQNNRVQIELTLIDSRTGETSLIQAQGGARIAHAMELGH</sequence>
<dbReference type="EMBL" id="UHJC01000001">
    <property type="protein sequence ID" value="SUP81411.1"/>
    <property type="molecule type" value="Genomic_DNA"/>
</dbReference>
<reference evidence="1 2" key="1">
    <citation type="submission" date="2018-06" db="EMBL/GenBank/DDBJ databases">
        <authorList>
            <consortium name="Pathogen Informatics"/>
            <person name="Doyle S."/>
        </authorList>
    </citation>
    <scope>NUCLEOTIDE SEQUENCE [LARGE SCALE GENOMIC DNA]</scope>
    <source>
        <strain evidence="1 2">NCTC8580</strain>
    </source>
</reference>